<organism evidence="1 2">
    <name type="scientific">Ceratodon purpureus</name>
    <name type="common">Fire moss</name>
    <name type="synonym">Dicranum purpureum</name>
    <dbReference type="NCBI Taxonomy" id="3225"/>
    <lineage>
        <taxon>Eukaryota</taxon>
        <taxon>Viridiplantae</taxon>
        <taxon>Streptophyta</taxon>
        <taxon>Embryophyta</taxon>
        <taxon>Bryophyta</taxon>
        <taxon>Bryophytina</taxon>
        <taxon>Bryopsida</taxon>
        <taxon>Dicranidae</taxon>
        <taxon>Pseudoditrichales</taxon>
        <taxon>Ditrichaceae</taxon>
        <taxon>Ceratodon</taxon>
    </lineage>
</organism>
<gene>
    <name evidence="1" type="ORF">KC19_VG194700</name>
</gene>
<name>A0A8T0HS13_CERPU</name>
<reference evidence="1" key="1">
    <citation type="submission" date="2020-06" db="EMBL/GenBank/DDBJ databases">
        <title>WGS assembly of Ceratodon purpureus strain R40.</title>
        <authorList>
            <person name="Carey S.B."/>
            <person name="Jenkins J."/>
            <person name="Shu S."/>
            <person name="Lovell J.T."/>
            <person name="Sreedasyam A."/>
            <person name="Maumus F."/>
            <person name="Tiley G.P."/>
            <person name="Fernandez-Pozo N."/>
            <person name="Barry K."/>
            <person name="Chen C."/>
            <person name="Wang M."/>
            <person name="Lipzen A."/>
            <person name="Daum C."/>
            <person name="Saski C.A."/>
            <person name="Payton A.C."/>
            <person name="Mcbreen J.C."/>
            <person name="Conrad R.E."/>
            <person name="Kollar L.M."/>
            <person name="Olsson S."/>
            <person name="Huttunen S."/>
            <person name="Landis J.B."/>
            <person name="Wickett N.J."/>
            <person name="Johnson M.G."/>
            <person name="Rensing S.A."/>
            <person name="Grimwood J."/>
            <person name="Schmutz J."/>
            <person name="Mcdaniel S.F."/>
        </authorList>
    </citation>
    <scope>NUCLEOTIDE SEQUENCE</scope>
    <source>
        <strain evidence="1">R40</strain>
    </source>
</reference>
<dbReference type="Proteomes" id="UP000822688">
    <property type="component" value="Chromosome V"/>
</dbReference>
<sequence length="134" mass="14993">MATLTEKAPTARGPRQRFEYRLLPRVTSGPIAANKQVYILHPDFADIIVAEGRSGGSWKSQSAKFGKMCEEGQQIVQIHKIIKPNVPLIFIEERQPFMVLEHALVKPHGSSVYMKWLSNLLQAKPKTVSPSVIS</sequence>
<dbReference type="EMBL" id="CM026426">
    <property type="protein sequence ID" value="KAG0573626.1"/>
    <property type="molecule type" value="Genomic_DNA"/>
</dbReference>
<keyword evidence="2" id="KW-1185">Reference proteome</keyword>
<proteinExistence type="predicted"/>
<comment type="caution">
    <text evidence="1">The sequence shown here is derived from an EMBL/GenBank/DDBJ whole genome shotgun (WGS) entry which is preliminary data.</text>
</comment>
<evidence type="ECO:0000313" key="1">
    <source>
        <dbReference type="EMBL" id="KAG0573626.1"/>
    </source>
</evidence>
<dbReference type="AlphaFoldDB" id="A0A8T0HS13"/>
<protein>
    <submittedName>
        <fullName evidence="1">Uncharacterized protein</fullName>
    </submittedName>
</protein>
<evidence type="ECO:0000313" key="2">
    <source>
        <dbReference type="Proteomes" id="UP000822688"/>
    </source>
</evidence>
<accession>A0A8T0HS13</accession>